<comment type="similarity">
    <text evidence="1">Belongs to the universal ribosomal protein uL15 family.</text>
</comment>
<keyword evidence="3" id="KW-0687">Ribonucleoprotein</keyword>
<dbReference type="GO" id="GO:0003735">
    <property type="term" value="F:structural constituent of ribosome"/>
    <property type="evidence" value="ECO:0007669"/>
    <property type="project" value="InterPro"/>
</dbReference>
<name>A0A3B1BHE9_9ZZZZ</name>
<dbReference type="InterPro" id="IPR036227">
    <property type="entry name" value="Ribosomal_uL15/eL18_sf"/>
</dbReference>
<dbReference type="GO" id="GO:0006412">
    <property type="term" value="P:translation"/>
    <property type="evidence" value="ECO:0007669"/>
    <property type="project" value="InterPro"/>
</dbReference>
<dbReference type="EMBL" id="UOGA01000040">
    <property type="protein sequence ID" value="VAX15532.1"/>
    <property type="molecule type" value="Genomic_DNA"/>
</dbReference>
<proteinExistence type="inferred from homology"/>
<dbReference type="Gene3D" id="3.100.10.10">
    <property type="match status" value="1"/>
</dbReference>
<reference evidence="5" key="1">
    <citation type="submission" date="2018-06" db="EMBL/GenBank/DDBJ databases">
        <authorList>
            <person name="Zhirakovskaya E."/>
        </authorList>
    </citation>
    <scope>NUCLEOTIDE SEQUENCE</scope>
</reference>
<organism evidence="5">
    <name type="scientific">hydrothermal vent metagenome</name>
    <dbReference type="NCBI Taxonomy" id="652676"/>
    <lineage>
        <taxon>unclassified sequences</taxon>
        <taxon>metagenomes</taxon>
        <taxon>ecological metagenomes</taxon>
    </lineage>
</organism>
<dbReference type="SUPFAM" id="SSF52080">
    <property type="entry name" value="Ribosomal proteins L15p and L18e"/>
    <property type="match status" value="1"/>
</dbReference>
<dbReference type="GO" id="GO:0022625">
    <property type="term" value="C:cytosolic large ribosomal subunit"/>
    <property type="evidence" value="ECO:0007669"/>
    <property type="project" value="TreeGrafter"/>
</dbReference>
<evidence type="ECO:0000313" key="5">
    <source>
        <dbReference type="EMBL" id="VAX15532.1"/>
    </source>
</evidence>
<dbReference type="PANTHER" id="PTHR12934:SF11">
    <property type="entry name" value="LARGE RIBOSOMAL SUBUNIT PROTEIN UL15M"/>
    <property type="match status" value="1"/>
</dbReference>
<evidence type="ECO:0000256" key="1">
    <source>
        <dbReference type="ARBA" id="ARBA00007320"/>
    </source>
</evidence>
<evidence type="ECO:0000256" key="2">
    <source>
        <dbReference type="ARBA" id="ARBA00022980"/>
    </source>
</evidence>
<evidence type="ECO:0000256" key="3">
    <source>
        <dbReference type="ARBA" id="ARBA00023274"/>
    </source>
</evidence>
<dbReference type="InterPro" id="IPR005749">
    <property type="entry name" value="Ribosomal_uL15_bac-type"/>
</dbReference>
<dbReference type="PANTHER" id="PTHR12934">
    <property type="entry name" value="50S RIBOSOMAL PROTEIN L15"/>
    <property type="match status" value="1"/>
</dbReference>
<dbReference type="AlphaFoldDB" id="A0A3B1BHE9"/>
<evidence type="ECO:0000259" key="4">
    <source>
        <dbReference type="Pfam" id="PF00828"/>
    </source>
</evidence>
<dbReference type="InterPro" id="IPR021131">
    <property type="entry name" value="Ribosomal_uL15/eL18"/>
</dbReference>
<gene>
    <name evidence="5" type="ORF">MNBD_NITROSPINAE04-2035</name>
</gene>
<accession>A0A3B1BHE9</accession>
<feature type="domain" description="Large ribosomal subunit protein uL15/eL18" evidence="4">
    <location>
        <begin position="23"/>
        <end position="89"/>
    </location>
</feature>
<protein>
    <submittedName>
        <fullName evidence="5">LSU ribosomal protein L15p (L27Ae)</fullName>
    </submittedName>
</protein>
<keyword evidence="2 5" id="KW-0689">Ribosomal protein</keyword>
<dbReference type="InterPro" id="IPR001196">
    <property type="entry name" value="Ribosomal_uL15_CS"/>
</dbReference>
<dbReference type="PROSITE" id="PS00475">
    <property type="entry name" value="RIBOSOMAL_L15"/>
    <property type="match status" value="1"/>
</dbReference>
<dbReference type="Pfam" id="PF00828">
    <property type="entry name" value="Ribosomal_L27A"/>
    <property type="match status" value="1"/>
</dbReference>
<sequence length="91" mass="10167">MPLERRLPKRGFTNVFKKEYEILNLDTLVKLNLEGDITPETLAERGVIHPKRPLKILGRGQLDTPLNISAAKFSKTAMEKIEKAGGKAVVI</sequence>